<name>A0A344L555_9PSEU</name>
<feature type="transmembrane region" description="Helical" evidence="1">
    <location>
        <begin position="130"/>
        <end position="148"/>
    </location>
</feature>
<dbReference type="AlphaFoldDB" id="A0A344L555"/>
<feature type="transmembrane region" description="Helical" evidence="1">
    <location>
        <begin position="155"/>
        <end position="174"/>
    </location>
</feature>
<dbReference type="Proteomes" id="UP000250434">
    <property type="component" value="Chromosome"/>
</dbReference>
<dbReference type="KEGG" id="aab:A4R43_11950"/>
<gene>
    <name evidence="2" type="ORF">A4R43_11950</name>
</gene>
<reference evidence="2 3" key="1">
    <citation type="submission" date="2016-04" db="EMBL/GenBank/DDBJ databases">
        <title>Complete genome sequence and analysis of deep-sea sediment isolate, Amycolatopsis sp. WP1.</title>
        <authorList>
            <person name="Wang H."/>
            <person name="Chen S."/>
            <person name="Wu Q."/>
        </authorList>
    </citation>
    <scope>NUCLEOTIDE SEQUENCE [LARGE SCALE GENOMIC DNA]</scope>
    <source>
        <strain evidence="2 3">WP1</strain>
    </source>
</reference>
<evidence type="ECO:0000313" key="3">
    <source>
        <dbReference type="Proteomes" id="UP000250434"/>
    </source>
</evidence>
<proteinExistence type="predicted"/>
<feature type="transmembrane region" description="Helical" evidence="1">
    <location>
        <begin position="47"/>
        <end position="66"/>
    </location>
</feature>
<dbReference type="PANTHER" id="PTHR40761">
    <property type="entry name" value="CONSERVED INTEGRAL MEMBRANE ALANINE VALINE AND LEUCINE RICH PROTEIN-RELATED"/>
    <property type="match status" value="1"/>
</dbReference>
<feature type="transmembrane region" description="Helical" evidence="1">
    <location>
        <begin position="72"/>
        <end position="92"/>
    </location>
</feature>
<dbReference type="RefSeq" id="WP_113692423.1">
    <property type="nucleotide sequence ID" value="NZ_CP015163.1"/>
</dbReference>
<keyword evidence="1" id="KW-1133">Transmembrane helix</keyword>
<keyword evidence="1" id="KW-0812">Transmembrane</keyword>
<evidence type="ECO:0000256" key="1">
    <source>
        <dbReference type="SAM" id="Phobius"/>
    </source>
</evidence>
<feature type="transmembrane region" description="Helical" evidence="1">
    <location>
        <begin position="251"/>
        <end position="271"/>
    </location>
</feature>
<keyword evidence="1" id="KW-0472">Membrane</keyword>
<protein>
    <submittedName>
        <fullName evidence="2">Uncharacterized protein</fullName>
    </submittedName>
</protein>
<feature type="transmembrane region" description="Helical" evidence="1">
    <location>
        <begin position="6"/>
        <end position="26"/>
    </location>
</feature>
<evidence type="ECO:0000313" key="2">
    <source>
        <dbReference type="EMBL" id="AXB43179.1"/>
    </source>
</evidence>
<feature type="transmembrane region" description="Helical" evidence="1">
    <location>
        <begin position="194"/>
        <end position="211"/>
    </location>
</feature>
<organism evidence="2 3">
    <name type="scientific">Amycolatopsis albispora</name>
    <dbReference type="NCBI Taxonomy" id="1804986"/>
    <lineage>
        <taxon>Bacteria</taxon>
        <taxon>Bacillati</taxon>
        <taxon>Actinomycetota</taxon>
        <taxon>Actinomycetes</taxon>
        <taxon>Pseudonocardiales</taxon>
        <taxon>Pseudonocardiaceae</taxon>
        <taxon>Amycolatopsis</taxon>
    </lineage>
</organism>
<feature type="transmembrane region" description="Helical" evidence="1">
    <location>
        <begin position="218"/>
        <end position="239"/>
    </location>
</feature>
<keyword evidence="3" id="KW-1185">Reference proteome</keyword>
<dbReference type="OrthoDB" id="3837845at2"/>
<sequence length="285" mass="28960">MILGYVFAVLAAVASGSGSILASIGIRRAGAYAGRSRDLIGVGRQPFYWLGLGVDVLGFLFAAAALHRLPLFLVQSVLAFSVGVTALISALLGTRLAAAGWGSLGLGALGLVLLGISADPGPGKVLEAGWRWGLAAMVVPVLAIAVYARRRTGFWAAPMLAFGAGLGYSFVGIAARTLHIPDSIWPIIFEPTAWAIPLNGIAAAVLFAMALQKSGATAVTAIMFTTNSALSSLIGLVYLEDGVRAGFEGAAVAGFIFAIAGAIGAAHYAAIARQPATATTTSTTS</sequence>
<accession>A0A344L555</accession>
<feature type="transmembrane region" description="Helical" evidence="1">
    <location>
        <begin position="99"/>
        <end position="118"/>
    </location>
</feature>
<dbReference type="EMBL" id="CP015163">
    <property type="protein sequence ID" value="AXB43179.1"/>
    <property type="molecule type" value="Genomic_DNA"/>
</dbReference>
<dbReference type="PANTHER" id="PTHR40761:SF1">
    <property type="entry name" value="CONSERVED INTEGRAL MEMBRANE ALANINE VALINE AND LEUCINE RICH PROTEIN-RELATED"/>
    <property type="match status" value="1"/>
</dbReference>